<accession>A0A9Q1BXX1</accession>
<dbReference type="Proteomes" id="UP001152320">
    <property type="component" value="Chromosome 10"/>
</dbReference>
<dbReference type="OrthoDB" id="10042731at2759"/>
<dbReference type="EMBL" id="JAIZAY010000010">
    <property type="protein sequence ID" value="KAJ8034747.1"/>
    <property type="molecule type" value="Genomic_DNA"/>
</dbReference>
<feature type="transmembrane region" description="Helical" evidence="10">
    <location>
        <begin position="137"/>
        <end position="158"/>
    </location>
</feature>
<dbReference type="PANTHER" id="PTHR24228">
    <property type="entry name" value="B2 BRADYKININ RECEPTOR/ANGIOTENSIN II RECEPTOR"/>
    <property type="match status" value="1"/>
</dbReference>
<dbReference type="SMART" id="SM01381">
    <property type="entry name" value="7TM_GPCR_Srsx"/>
    <property type="match status" value="1"/>
</dbReference>
<evidence type="ECO:0000256" key="8">
    <source>
        <dbReference type="ARBA" id="ARBA00023224"/>
    </source>
</evidence>
<dbReference type="SUPFAM" id="SSF81321">
    <property type="entry name" value="Family A G protein-coupled receptor-like"/>
    <property type="match status" value="1"/>
</dbReference>
<dbReference type="GO" id="GO:0005886">
    <property type="term" value="C:plasma membrane"/>
    <property type="evidence" value="ECO:0007669"/>
    <property type="project" value="UniProtKB-SubCell"/>
</dbReference>
<feature type="transmembrane region" description="Helical" evidence="10">
    <location>
        <begin position="191"/>
        <end position="216"/>
    </location>
</feature>
<feature type="transmembrane region" description="Helical" evidence="10">
    <location>
        <begin position="295"/>
        <end position="315"/>
    </location>
</feature>
<feature type="transmembrane region" description="Helical" evidence="10">
    <location>
        <begin position="98"/>
        <end position="116"/>
    </location>
</feature>
<name>A0A9Q1BXX1_HOLLE</name>
<evidence type="ECO:0000256" key="5">
    <source>
        <dbReference type="ARBA" id="ARBA00023040"/>
    </source>
</evidence>
<dbReference type="PRINTS" id="PR00237">
    <property type="entry name" value="GPCRRHODOPSN"/>
</dbReference>
<proteinExistence type="inferred from homology"/>
<dbReference type="GO" id="GO:0004930">
    <property type="term" value="F:G protein-coupled receptor activity"/>
    <property type="evidence" value="ECO:0007669"/>
    <property type="project" value="UniProtKB-KW"/>
</dbReference>
<gene>
    <name evidence="12" type="ORF">HOLleu_21714</name>
</gene>
<evidence type="ECO:0000256" key="3">
    <source>
        <dbReference type="ARBA" id="ARBA00022692"/>
    </source>
</evidence>
<keyword evidence="6 10" id="KW-0472">Membrane</keyword>
<comment type="caution">
    <text evidence="12">The sequence shown here is derived from an EMBL/GenBank/DDBJ whole genome shotgun (WGS) entry which is preliminary data.</text>
</comment>
<evidence type="ECO:0000259" key="11">
    <source>
        <dbReference type="PROSITE" id="PS50262"/>
    </source>
</evidence>
<keyword evidence="4 10" id="KW-1133">Transmembrane helix</keyword>
<evidence type="ECO:0000256" key="6">
    <source>
        <dbReference type="ARBA" id="ARBA00023136"/>
    </source>
</evidence>
<protein>
    <submittedName>
        <fullName evidence="12">G-protein coupled receptor moody</fullName>
    </submittedName>
</protein>
<feature type="transmembrane region" description="Helical" evidence="10">
    <location>
        <begin position="57"/>
        <end position="78"/>
    </location>
</feature>
<dbReference type="PANTHER" id="PTHR24228:SF72">
    <property type="entry name" value="G-PROTEIN COUPLED RECEPTORS FAMILY 1 PROFILE DOMAIN-CONTAINING PROTEIN"/>
    <property type="match status" value="1"/>
</dbReference>
<dbReference type="PROSITE" id="PS00237">
    <property type="entry name" value="G_PROTEIN_RECEP_F1_1"/>
    <property type="match status" value="1"/>
</dbReference>
<feature type="transmembrane region" description="Helical" evidence="10">
    <location>
        <begin position="321"/>
        <end position="341"/>
    </location>
</feature>
<keyword evidence="7 9" id="KW-0675">Receptor</keyword>
<dbReference type="InterPro" id="IPR000276">
    <property type="entry name" value="GPCR_Rhodpsn"/>
</dbReference>
<evidence type="ECO:0000256" key="2">
    <source>
        <dbReference type="ARBA" id="ARBA00022475"/>
    </source>
</evidence>
<keyword evidence="2" id="KW-1003">Cell membrane</keyword>
<comment type="similarity">
    <text evidence="9">Belongs to the G-protein coupled receptor 1 family.</text>
</comment>
<evidence type="ECO:0000256" key="4">
    <source>
        <dbReference type="ARBA" id="ARBA00022989"/>
    </source>
</evidence>
<evidence type="ECO:0000256" key="7">
    <source>
        <dbReference type="ARBA" id="ARBA00023170"/>
    </source>
</evidence>
<dbReference type="CDD" id="cd00637">
    <property type="entry name" value="7tm_classA_rhodopsin-like"/>
    <property type="match status" value="1"/>
</dbReference>
<dbReference type="InterPro" id="IPR017452">
    <property type="entry name" value="GPCR_Rhodpsn_7TM"/>
</dbReference>
<evidence type="ECO:0000313" key="13">
    <source>
        <dbReference type="Proteomes" id="UP001152320"/>
    </source>
</evidence>
<dbReference type="Gene3D" id="1.20.1070.10">
    <property type="entry name" value="Rhodopsin 7-helix transmembrane proteins"/>
    <property type="match status" value="1"/>
</dbReference>
<keyword evidence="5 9" id="KW-0297">G-protein coupled receptor</keyword>
<keyword evidence="3 9" id="KW-0812">Transmembrane</keyword>
<keyword evidence="13" id="KW-1185">Reference proteome</keyword>
<comment type="subcellular location">
    <subcellularLocation>
        <location evidence="1">Cell membrane</location>
        <topology evidence="1">Multi-pass membrane protein</topology>
    </subcellularLocation>
</comment>
<keyword evidence="8 9" id="KW-0807">Transducer</keyword>
<organism evidence="12 13">
    <name type="scientific">Holothuria leucospilota</name>
    <name type="common">Black long sea cucumber</name>
    <name type="synonym">Mertensiothuria leucospilota</name>
    <dbReference type="NCBI Taxonomy" id="206669"/>
    <lineage>
        <taxon>Eukaryota</taxon>
        <taxon>Metazoa</taxon>
        <taxon>Echinodermata</taxon>
        <taxon>Eleutherozoa</taxon>
        <taxon>Echinozoa</taxon>
        <taxon>Holothuroidea</taxon>
        <taxon>Aspidochirotacea</taxon>
        <taxon>Aspidochirotida</taxon>
        <taxon>Holothuriidae</taxon>
        <taxon>Holothuria</taxon>
    </lineage>
</organism>
<evidence type="ECO:0000313" key="12">
    <source>
        <dbReference type="EMBL" id="KAJ8034747.1"/>
    </source>
</evidence>
<feature type="domain" description="G-protein coupled receptors family 1 profile" evidence="11">
    <location>
        <begin position="36"/>
        <end position="340"/>
    </location>
</feature>
<dbReference type="PROSITE" id="PS50262">
    <property type="entry name" value="G_PROTEIN_RECEP_F1_2"/>
    <property type="match status" value="1"/>
</dbReference>
<feature type="transmembrane region" description="Helical" evidence="10">
    <location>
        <begin position="20"/>
        <end position="45"/>
    </location>
</feature>
<reference evidence="12" key="1">
    <citation type="submission" date="2021-10" db="EMBL/GenBank/DDBJ databases">
        <title>Tropical sea cucumber genome reveals ecological adaptation and Cuvierian tubules defense mechanism.</title>
        <authorList>
            <person name="Chen T."/>
        </authorList>
    </citation>
    <scope>NUCLEOTIDE SEQUENCE</scope>
    <source>
        <strain evidence="12">Nanhai2018</strain>
        <tissue evidence="12">Muscle</tissue>
    </source>
</reference>
<sequence length="376" mass="42259">MFIMVEAEETFVFESYPQRVIIAVLFIVVFVLGTTGNSLTIFAVILSRKLQSVTNVFVINLAVADLLTCITISFNIVAMLRTSDWPAASHWTCSMAGGLLLMCIGVSVYTLATIALNRYILITKMSLFRKIYKPPLIAVWVALLWFIPFCITILPAIFGLGALGYNPKYKTCSDISDEYLPHINSTEAFDFIQVAGIIPIPLFVIFFSYLSIILYVRKNAKNLLQYKADRTKSMYGESTVNTEVSTISTSDTLEKGKAANVSLEMTGDRTSKVITLDTKRRSTVSKREIQVTKNLFIVFCVFLICLIPYSICLAYDDSDPVIPYAAAILFFNSCLNPVIYATRFPNFKKIFLLILKCKWDKIPEPSSLLLRFRGSK</sequence>
<dbReference type="AlphaFoldDB" id="A0A9Q1BXX1"/>
<evidence type="ECO:0000256" key="10">
    <source>
        <dbReference type="SAM" id="Phobius"/>
    </source>
</evidence>
<evidence type="ECO:0000256" key="1">
    <source>
        <dbReference type="ARBA" id="ARBA00004651"/>
    </source>
</evidence>
<dbReference type="Pfam" id="PF00001">
    <property type="entry name" value="7tm_1"/>
    <property type="match status" value="1"/>
</dbReference>
<evidence type="ECO:0000256" key="9">
    <source>
        <dbReference type="RuleBase" id="RU000688"/>
    </source>
</evidence>